<organism evidence="7">
    <name type="scientific">Acerihabitans sp. KWT182</name>
    <dbReference type="NCBI Taxonomy" id="3157919"/>
    <lineage>
        <taxon>Bacteria</taxon>
        <taxon>Pseudomonadati</taxon>
        <taxon>Pseudomonadota</taxon>
        <taxon>Gammaproteobacteria</taxon>
        <taxon>Enterobacterales</taxon>
        <taxon>Pectobacteriaceae</taxon>
        <taxon>Acerihabitans</taxon>
    </lineage>
</organism>
<evidence type="ECO:0000313" key="7">
    <source>
        <dbReference type="EMBL" id="XBS67969.1"/>
    </source>
</evidence>
<name>A0AAU7Q4K4_9GAMM</name>
<dbReference type="Pfam" id="PF00109">
    <property type="entry name" value="ketoacyl-synt"/>
    <property type="match status" value="1"/>
</dbReference>
<dbReference type="GO" id="GO:0071770">
    <property type="term" value="P:DIM/DIP cell wall layer assembly"/>
    <property type="evidence" value="ECO:0007669"/>
    <property type="project" value="TreeGrafter"/>
</dbReference>
<dbReference type="SUPFAM" id="SSF52151">
    <property type="entry name" value="FabD/lysophospholipase-like"/>
    <property type="match status" value="1"/>
</dbReference>
<dbReference type="Pfam" id="PF00698">
    <property type="entry name" value="Acyl_transf_1"/>
    <property type="match status" value="1"/>
</dbReference>
<dbReference type="PROSITE" id="PS00606">
    <property type="entry name" value="KS3_1"/>
    <property type="match status" value="1"/>
</dbReference>
<reference evidence="7" key="1">
    <citation type="submission" date="2024-06" db="EMBL/GenBank/DDBJ databases">
        <authorList>
            <person name="Coelho C."/>
            <person name="Bento M."/>
            <person name="Garcia E."/>
            <person name="Camelo A."/>
            <person name="Brandao I."/>
            <person name="Espirito Santo C."/>
            <person name="Trovao J."/>
            <person name="Verissimo A."/>
            <person name="Costa J."/>
            <person name="Tiago I."/>
        </authorList>
    </citation>
    <scope>NUCLEOTIDE SEQUENCE</scope>
    <source>
        <strain evidence="7">KWT182</strain>
    </source>
</reference>
<feature type="domain" description="Ketosynthase family 3 (KS3)" evidence="6">
    <location>
        <begin position="5"/>
        <end position="430"/>
    </location>
</feature>
<dbReference type="PROSITE" id="PS52004">
    <property type="entry name" value="KS3_2"/>
    <property type="match status" value="1"/>
</dbReference>
<comment type="function">
    <text evidence="5">Involved in production of the polyketide antibiotic thailandamide.</text>
</comment>
<dbReference type="InterPro" id="IPR001227">
    <property type="entry name" value="Ac_transferase_dom_sf"/>
</dbReference>
<evidence type="ECO:0000256" key="4">
    <source>
        <dbReference type="ARBA" id="ARBA00022679"/>
    </source>
</evidence>
<gene>
    <name evidence="7" type="ORF">ABK905_13770</name>
</gene>
<evidence type="ECO:0000256" key="3">
    <source>
        <dbReference type="ARBA" id="ARBA00022553"/>
    </source>
</evidence>
<keyword evidence="3" id="KW-0597">Phosphoprotein</keyword>
<dbReference type="InterPro" id="IPR016039">
    <property type="entry name" value="Thiolase-like"/>
</dbReference>
<dbReference type="GO" id="GO:0005737">
    <property type="term" value="C:cytoplasm"/>
    <property type="evidence" value="ECO:0007669"/>
    <property type="project" value="TreeGrafter"/>
</dbReference>
<dbReference type="InterPro" id="IPR018201">
    <property type="entry name" value="Ketoacyl_synth_AS"/>
</dbReference>
<dbReference type="Pfam" id="PF02801">
    <property type="entry name" value="Ketoacyl-synt_C"/>
    <property type="match status" value="1"/>
</dbReference>
<dbReference type="CDD" id="cd00833">
    <property type="entry name" value="PKS"/>
    <property type="match status" value="1"/>
</dbReference>
<dbReference type="InterPro" id="IPR014030">
    <property type="entry name" value="Ketoacyl_synth_N"/>
</dbReference>
<dbReference type="SUPFAM" id="SSF53901">
    <property type="entry name" value="Thiolase-like"/>
    <property type="match status" value="1"/>
</dbReference>
<dbReference type="GO" id="GO:0004315">
    <property type="term" value="F:3-oxoacyl-[acyl-carrier-protein] synthase activity"/>
    <property type="evidence" value="ECO:0007669"/>
    <property type="project" value="InterPro"/>
</dbReference>
<dbReference type="SMART" id="SM00825">
    <property type="entry name" value="PKS_KS"/>
    <property type="match status" value="1"/>
</dbReference>
<evidence type="ECO:0000256" key="2">
    <source>
        <dbReference type="ARBA" id="ARBA00022450"/>
    </source>
</evidence>
<dbReference type="InterPro" id="IPR016035">
    <property type="entry name" value="Acyl_Trfase/lysoPLipase"/>
</dbReference>
<dbReference type="InterPro" id="IPR020841">
    <property type="entry name" value="PKS_Beta-ketoAc_synthase_dom"/>
</dbReference>
<dbReference type="GO" id="GO:0005886">
    <property type="term" value="C:plasma membrane"/>
    <property type="evidence" value="ECO:0007669"/>
    <property type="project" value="TreeGrafter"/>
</dbReference>
<keyword evidence="2" id="KW-0596">Phosphopantetheine</keyword>
<comment type="pathway">
    <text evidence="1">Lipid metabolism; fatty acid biosynthesis.</text>
</comment>
<accession>A0AAU7Q4K4</accession>
<dbReference type="InterPro" id="IPR014031">
    <property type="entry name" value="Ketoacyl_synth_C"/>
</dbReference>
<dbReference type="Gene3D" id="3.40.366.10">
    <property type="entry name" value="Malonyl-Coenzyme A Acyl Carrier Protein, domain 2"/>
    <property type="match status" value="1"/>
</dbReference>
<dbReference type="PANTHER" id="PTHR43775:SF37">
    <property type="entry name" value="SI:DKEY-61P9.11"/>
    <property type="match status" value="1"/>
</dbReference>
<dbReference type="InterPro" id="IPR014043">
    <property type="entry name" value="Acyl_transferase_dom"/>
</dbReference>
<evidence type="ECO:0000256" key="5">
    <source>
        <dbReference type="ARBA" id="ARBA00054155"/>
    </source>
</evidence>
<dbReference type="FunFam" id="3.40.47.10:FF:000019">
    <property type="entry name" value="Polyketide synthase type I"/>
    <property type="match status" value="1"/>
</dbReference>
<protein>
    <submittedName>
        <fullName evidence="7">Type I polyketide synthase</fullName>
    </submittedName>
</protein>
<dbReference type="PANTHER" id="PTHR43775">
    <property type="entry name" value="FATTY ACID SYNTHASE"/>
    <property type="match status" value="1"/>
</dbReference>
<dbReference type="Pfam" id="PF16197">
    <property type="entry name" value="KAsynt_C_assoc"/>
    <property type="match status" value="1"/>
</dbReference>
<sequence length="635" mass="68078">MNEGYEPIAVTGLACRVPGADTADGFWRLLAEQRDAVEEIPSHRWDAAAWHHPDPQMPGKLATRWGGVIAAEGFDHEFFGIPLEEARHMDPQQRIFLEVAWEALEDAGLTEPDLAGSQTGVFVGVVNYNGDYARRVFSDIHRINAFSGPGVANSVLSGRLAYLYDLKGPNLTLDTACSSSLAALHLACQSLRQGECEQAVAGGVNVILAPEFTLATSRMNLMAADGRCKPFDAAADGIVRSDGCGVVVLKRLCDAQREDDRILAVIRGSAINQDGRTNGLTAPSGHAQSALIKQALARAQTAPEELGYIEAHGTGTRLGDPIEIAAIVEALGEQAERNPCYVGSLKGNLGHCEAAAGILSFIKVALALRHGAIPPQAHLKKVNPHIDLSRRRVIFPRKITPWPLANGLPQCAGVSSFGWSGTNVHVIVAPAPERAREETPRQTALILPLSATGEAALRRQARRFADLLGRKDATRETASGDFCYTAAAGRTHYPLRRAFVADNAAGLACAITRWLESGPSPAKNGAGGLAMIFSGQGEQWPGMVDELTACEPVFRQWMLRCDDEVRRLAGWSVLEAIRAGSRADLSATAVAQPCIVSIQTALFFTARRVGHRACGGGRAQRGGILGRLLRRRAYP</sequence>
<dbReference type="InterPro" id="IPR032821">
    <property type="entry name" value="PKS_assoc"/>
</dbReference>
<dbReference type="AlphaFoldDB" id="A0AAU7Q4K4"/>
<dbReference type="GO" id="GO:0006633">
    <property type="term" value="P:fatty acid biosynthetic process"/>
    <property type="evidence" value="ECO:0007669"/>
    <property type="project" value="InterPro"/>
</dbReference>
<dbReference type="InterPro" id="IPR050091">
    <property type="entry name" value="PKS_NRPS_Biosynth_Enz"/>
</dbReference>
<evidence type="ECO:0000259" key="6">
    <source>
        <dbReference type="PROSITE" id="PS52004"/>
    </source>
</evidence>
<dbReference type="EMBL" id="CP157947">
    <property type="protein sequence ID" value="XBS67969.1"/>
    <property type="molecule type" value="Genomic_DNA"/>
</dbReference>
<proteinExistence type="predicted"/>
<dbReference type="GO" id="GO:0004312">
    <property type="term" value="F:fatty acid synthase activity"/>
    <property type="evidence" value="ECO:0007669"/>
    <property type="project" value="TreeGrafter"/>
</dbReference>
<evidence type="ECO:0000256" key="1">
    <source>
        <dbReference type="ARBA" id="ARBA00005194"/>
    </source>
</evidence>
<keyword evidence="4" id="KW-0808">Transferase</keyword>
<dbReference type="Gene3D" id="3.40.47.10">
    <property type="match status" value="1"/>
</dbReference>